<comment type="caution">
    <text evidence="2">The sequence shown here is derived from an EMBL/GenBank/DDBJ whole genome shotgun (WGS) entry which is preliminary data.</text>
</comment>
<organism evidence="2 3">
    <name type="scientific">Photorhabdus namnaonensis</name>
    <dbReference type="NCBI Taxonomy" id="1851568"/>
    <lineage>
        <taxon>Bacteria</taxon>
        <taxon>Pseudomonadati</taxon>
        <taxon>Pseudomonadota</taxon>
        <taxon>Gammaproteobacteria</taxon>
        <taxon>Enterobacterales</taxon>
        <taxon>Morganellaceae</taxon>
        <taxon>Photorhabdus</taxon>
    </lineage>
</organism>
<evidence type="ECO:0000313" key="2">
    <source>
        <dbReference type="EMBL" id="OCA56103.1"/>
    </source>
</evidence>
<dbReference type="RefSeq" id="WP_065389111.1">
    <property type="nucleotide sequence ID" value="NZ_CAWMQN010000018.1"/>
</dbReference>
<feature type="domain" description="DUF637" evidence="1">
    <location>
        <begin position="20"/>
        <end position="68"/>
    </location>
</feature>
<evidence type="ECO:0000259" key="1">
    <source>
        <dbReference type="Pfam" id="PF04830"/>
    </source>
</evidence>
<keyword evidence="3" id="KW-1185">Reference proteome</keyword>
<dbReference type="PATRIC" id="fig|29488.15.peg.666"/>
<dbReference type="AlphaFoldDB" id="A0A1B8YLX4"/>
<dbReference type="Proteomes" id="UP000092665">
    <property type="component" value="Unassembled WGS sequence"/>
</dbReference>
<name>A0A1B8YLX4_9GAMM</name>
<evidence type="ECO:0000313" key="3">
    <source>
        <dbReference type="Proteomes" id="UP000092665"/>
    </source>
</evidence>
<gene>
    <name evidence="2" type="ORF">Phpb_00602</name>
</gene>
<proteinExistence type="predicted"/>
<dbReference type="Pfam" id="PF04830">
    <property type="entry name" value="DUF637"/>
    <property type="match status" value="1"/>
</dbReference>
<dbReference type="EMBL" id="LOIC01000018">
    <property type="protein sequence ID" value="OCA56103.1"/>
    <property type="molecule type" value="Genomic_DNA"/>
</dbReference>
<dbReference type="InterPro" id="IPR006915">
    <property type="entry name" value="DUF637_hemagglutn_put"/>
</dbReference>
<sequence>MNCLPNVRQAYNIRECSSLCQINVEGAKLIGDQGQILDVPGKAISHAAVSALAAEIGGGDAKGAAVGASAAELVAITLDKTFGDIVFLEKGNSSAGFQHIVERHVNDFSKIGVSESQISNIIMDYFLKIRNILKLPKTFNNVLSVNQLFFNT</sequence>
<reference evidence="3" key="1">
    <citation type="submission" date="2015-11" db="EMBL/GenBank/DDBJ databases">
        <authorList>
            <person name="Tobias N.J."/>
            <person name="Mishra B."/>
            <person name="Gupta D.K."/>
            <person name="Thines M."/>
            <person name="Stinear T.P."/>
            <person name="Bode H.B."/>
        </authorList>
    </citation>
    <scope>NUCLEOTIDE SEQUENCE [LARGE SCALE GENOMIC DNA]</scope>
    <source>
        <strain evidence="3">PB45.5</strain>
    </source>
</reference>
<accession>A0A1B8YLX4</accession>
<protein>
    <recommendedName>
        <fullName evidence="1">DUF637 domain-containing protein</fullName>
    </recommendedName>
</protein>